<dbReference type="Proteomes" id="UP000177698">
    <property type="component" value="Unassembled WGS sequence"/>
</dbReference>
<evidence type="ECO:0000256" key="1">
    <source>
        <dbReference type="ARBA" id="ARBA00004141"/>
    </source>
</evidence>
<feature type="transmembrane region" description="Helical" evidence="5">
    <location>
        <begin position="38"/>
        <end position="56"/>
    </location>
</feature>
<dbReference type="AlphaFoldDB" id="A0A1F7IGL0"/>
<feature type="transmembrane region" description="Helical" evidence="5">
    <location>
        <begin position="6"/>
        <end position="26"/>
    </location>
</feature>
<dbReference type="PANTHER" id="PTHR16950">
    <property type="entry name" value="ZINC TRANSPORTER SLC39A7 HISTIDINE-RICH MEMBRANE PROTEIN KE4"/>
    <property type="match status" value="1"/>
</dbReference>
<comment type="subcellular location">
    <subcellularLocation>
        <location evidence="1">Membrane</location>
        <topology evidence="1">Multi-pass membrane protein</topology>
    </subcellularLocation>
</comment>
<evidence type="ECO:0000313" key="6">
    <source>
        <dbReference type="EMBL" id="OGK42491.1"/>
    </source>
</evidence>
<evidence type="ECO:0008006" key="8">
    <source>
        <dbReference type="Google" id="ProtNLM"/>
    </source>
</evidence>
<feature type="transmembrane region" description="Helical" evidence="5">
    <location>
        <begin position="190"/>
        <end position="212"/>
    </location>
</feature>
<feature type="transmembrane region" description="Helical" evidence="5">
    <location>
        <begin position="68"/>
        <end position="89"/>
    </location>
</feature>
<sequence length="246" mass="27378">MDILSQVIIASLGVSFISLVGGLLLIWNKLSVKKFSTYLVAFAAGVMLTTAFIDLLPEALEYPVNENIYFYGLFGIIVFFLIERVVIWFHHHDKIRVKPTAYLVLLGDGLHNFFDGLAIAAAFIGNPGLGLVTTLAISAHEIPHEIADLSILIYSGMKTPKALFYNFVSALTALIGAVIGFYYLNKFEKMLPALLMFSAGVFIYIACTDLIPDLHQDFKKEKKWSTTITFILGVILTYFLITSLEH</sequence>
<dbReference type="Pfam" id="PF02535">
    <property type="entry name" value="Zip"/>
    <property type="match status" value="2"/>
</dbReference>
<dbReference type="STRING" id="1802056.A2954_00965"/>
<gene>
    <name evidence="6" type="ORF">A2954_00965</name>
</gene>
<protein>
    <recommendedName>
        <fullName evidence="8">ZIP zinc transporter</fullName>
    </recommendedName>
</protein>
<keyword evidence="3 5" id="KW-1133">Transmembrane helix</keyword>
<keyword evidence="4 5" id="KW-0472">Membrane</keyword>
<name>A0A1F7IGL0_9BACT</name>
<evidence type="ECO:0000256" key="2">
    <source>
        <dbReference type="ARBA" id="ARBA00022692"/>
    </source>
</evidence>
<keyword evidence="2 5" id="KW-0812">Transmembrane</keyword>
<comment type="caution">
    <text evidence="6">The sequence shown here is derived from an EMBL/GenBank/DDBJ whole genome shotgun (WGS) entry which is preliminary data.</text>
</comment>
<dbReference type="GO" id="GO:0016020">
    <property type="term" value="C:membrane"/>
    <property type="evidence" value="ECO:0007669"/>
    <property type="project" value="UniProtKB-SubCell"/>
</dbReference>
<dbReference type="PANTHER" id="PTHR16950:SF16">
    <property type="entry name" value="ZINC TRANSPORTER ZIP13"/>
    <property type="match status" value="1"/>
</dbReference>
<dbReference type="EMBL" id="MGAG01000002">
    <property type="protein sequence ID" value="OGK42491.1"/>
    <property type="molecule type" value="Genomic_DNA"/>
</dbReference>
<evidence type="ECO:0000313" key="7">
    <source>
        <dbReference type="Proteomes" id="UP000177698"/>
    </source>
</evidence>
<dbReference type="GO" id="GO:0046873">
    <property type="term" value="F:metal ion transmembrane transporter activity"/>
    <property type="evidence" value="ECO:0007669"/>
    <property type="project" value="InterPro"/>
</dbReference>
<accession>A0A1F7IGL0</accession>
<proteinExistence type="predicted"/>
<evidence type="ECO:0000256" key="4">
    <source>
        <dbReference type="ARBA" id="ARBA00023136"/>
    </source>
</evidence>
<dbReference type="InterPro" id="IPR003689">
    <property type="entry name" value="ZIP"/>
</dbReference>
<feature type="transmembrane region" description="Helical" evidence="5">
    <location>
        <begin position="224"/>
        <end position="241"/>
    </location>
</feature>
<evidence type="ECO:0000256" key="5">
    <source>
        <dbReference type="SAM" id="Phobius"/>
    </source>
</evidence>
<reference evidence="6 7" key="1">
    <citation type="journal article" date="2016" name="Nat. Commun.">
        <title>Thousands of microbial genomes shed light on interconnected biogeochemical processes in an aquifer system.</title>
        <authorList>
            <person name="Anantharaman K."/>
            <person name="Brown C.T."/>
            <person name="Hug L.A."/>
            <person name="Sharon I."/>
            <person name="Castelle C.J."/>
            <person name="Probst A.J."/>
            <person name="Thomas B.C."/>
            <person name="Singh A."/>
            <person name="Wilkins M.J."/>
            <person name="Karaoz U."/>
            <person name="Brodie E.L."/>
            <person name="Williams K.H."/>
            <person name="Hubbard S.S."/>
            <person name="Banfield J.F."/>
        </authorList>
    </citation>
    <scope>NUCLEOTIDE SEQUENCE [LARGE SCALE GENOMIC DNA]</scope>
</reference>
<evidence type="ECO:0000256" key="3">
    <source>
        <dbReference type="ARBA" id="ARBA00022989"/>
    </source>
</evidence>
<organism evidence="6 7">
    <name type="scientific">Candidatus Roizmanbacteria bacterium RIFCSPLOWO2_01_FULL_37_12</name>
    <dbReference type="NCBI Taxonomy" id="1802056"/>
    <lineage>
        <taxon>Bacteria</taxon>
        <taxon>Candidatus Roizmaniibacteriota</taxon>
    </lineage>
</organism>
<feature type="transmembrane region" description="Helical" evidence="5">
    <location>
        <begin position="163"/>
        <end position="184"/>
    </location>
</feature>